<dbReference type="InterPro" id="IPR000210">
    <property type="entry name" value="BTB/POZ_dom"/>
</dbReference>
<evidence type="ECO:0000313" key="3">
    <source>
        <dbReference type="Proteomes" id="UP000800036"/>
    </source>
</evidence>
<accession>A0A6A5UKI6</accession>
<dbReference type="Pfam" id="PF00651">
    <property type="entry name" value="BTB"/>
    <property type="match status" value="1"/>
</dbReference>
<dbReference type="AlphaFoldDB" id="A0A6A5UKI6"/>
<feature type="domain" description="BTB" evidence="1">
    <location>
        <begin position="19"/>
        <end position="72"/>
    </location>
</feature>
<dbReference type="SUPFAM" id="SSF54695">
    <property type="entry name" value="POZ domain"/>
    <property type="match status" value="1"/>
</dbReference>
<dbReference type="PROSITE" id="PS50097">
    <property type="entry name" value="BTB"/>
    <property type="match status" value="1"/>
</dbReference>
<proteinExistence type="predicted"/>
<dbReference type="Gene3D" id="3.30.710.10">
    <property type="entry name" value="Potassium Channel Kv1.1, Chain A"/>
    <property type="match status" value="1"/>
</dbReference>
<sequence>MSPFAWCATARRPTTTATTVLCAHSDLFYKKFSENPVKQENGTSMTELREDDPVHFDIFLEWLYTLTLEIPVCYLGDIQNATIPLAVSKFIIPSGHNTVANGSKMVEAYYTPCKQSGSAMGKAMAHKFLNGNRAFIKNMKFTE</sequence>
<reference evidence="2" key="1">
    <citation type="journal article" date="2020" name="Stud. Mycol.">
        <title>101 Dothideomycetes genomes: a test case for predicting lifestyles and emergence of pathogens.</title>
        <authorList>
            <person name="Haridas S."/>
            <person name="Albert R."/>
            <person name="Binder M."/>
            <person name="Bloem J."/>
            <person name="Labutti K."/>
            <person name="Salamov A."/>
            <person name="Andreopoulos B."/>
            <person name="Baker S."/>
            <person name="Barry K."/>
            <person name="Bills G."/>
            <person name="Bluhm B."/>
            <person name="Cannon C."/>
            <person name="Castanera R."/>
            <person name="Culley D."/>
            <person name="Daum C."/>
            <person name="Ezra D."/>
            <person name="Gonzalez J."/>
            <person name="Henrissat B."/>
            <person name="Kuo A."/>
            <person name="Liang C."/>
            <person name="Lipzen A."/>
            <person name="Lutzoni F."/>
            <person name="Magnuson J."/>
            <person name="Mondo S."/>
            <person name="Nolan M."/>
            <person name="Ohm R."/>
            <person name="Pangilinan J."/>
            <person name="Park H.-J."/>
            <person name="Ramirez L."/>
            <person name="Alfaro M."/>
            <person name="Sun H."/>
            <person name="Tritt A."/>
            <person name="Yoshinaga Y."/>
            <person name="Zwiers L.-H."/>
            <person name="Turgeon B."/>
            <person name="Goodwin S."/>
            <person name="Spatafora J."/>
            <person name="Crous P."/>
            <person name="Grigoriev I."/>
        </authorList>
    </citation>
    <scope>NUCLEOTIDE SEQUENCE</scope>
    <source>
        <strain evidence="2">CBS 107.79</strain>
    </source>
</reference>
<dbReference type="EMBL" id="ML976767">
    <property type="protein sequence ID" value="KAF1965184.1"/>
    <property type="molecule type" value="Genomic_DNA"/>
</dbReference>
<organism evidence="2 3">
    <name type="scientific">Bimuria novae-zelandiae CBS 107.79</name>
    <dbReference type="NCBI Taxonomy" id="1447943"/>
    <lineage>
        <taxon>Eukaryota</taxon>
        <taxon>Fungi</taxon>
        <taxon>Dikarya</taxon>
        <taxon>Ascomycota</taxon>
        <taxon>Pezizomycotina</taxon>
        <taxon>Dothideomycetes</taxon>
        <taxon>Pleosporomycetidae</taxon>
        <taxon>Pleosporales</taxon>
        <taxon>Massarineae</taxon>
        <taxon>Didymosphaeriaceae</taxon>
        <taxon>Bimuria</taxon>
    </lineage>
</organism>
<protein>
    <recommendedName>
        <fullName evidence="1">BTB domain-containing protein</fullName>
    </recommendedName>
</protein>
<dbReference type="CDD" id="cd18186">
    <property type="entry name" value="BTB_POZ_ZBTB_KLHL-like"/>
    <property type="match status" value="1"/>
</dbReference>
<dbReference type="InterPro" id="IPR011333">
    <property type="entry name" value="SKP1/BTB/POZ_sf"/>
</dbReference>
<gene>
    <name evidence="2" type="ORF">BU23DRAFT_575083</name>
</gene>
<evidence type="ECO:0000259" key="1">
    <source>
        <dbReference type="PROSITE" id="PS50097"/>
    </source>
</evidence>
<name>A0A6A5UKI6_9PLEO</name>
<dbReference type="Proteomes" id="UP000800036">
    <property type="component" value="Unassembled WGS sequence"/>
</dbReference>
<keyword evidence="3" id="KW-1185">Reference proteome</keyword>
<evidence type="ECO:0000313" key="2">
    <source>
        <dbReference type="EMBL" id="KAF1965184.1"/>
    </source>
</evidence>